<keyword evidence="3" id="KW-1185">Reference proteome</keyword>
<gene>
    <name evidence="2" type="ORF">APY04_0125</name>
</gene>
<accession>A0A109BPB6</accession>
<evidence type="ECO:0000256" key="1">
    <source>
        <dbReference type="SAM" id="MobiDB-lite"/>
    </source>
</evidence>
<evidence type="ECO:0000313" key="3">
    <source>
        <dbReference type="Proteomes" id="UP000059074"/>
    </source>
</evidence>
<name>A0A109BPB6_HYPSL</name>
<reference evidence="2 3" key="1">
    <citation type="submission" date="2015-10" db="EMBL/GenBank/DDBJ databases">
        <title>Transcriptomic analysis of a linuron degrading triple-species bacterial consortium.</title>
        <authorList>
            <person name="Albers P."/>
        </authorList>
    </citation>
    <scope>NUCLEOTIDE SEQUENCE [LARGE SCALE GENOMIC DNA]</scope>
    <source>
        <strain evidence="2 3">WDL6</strain>
    </source>
</reference>
<dbReference type="Proteomes" id="UP000059074">
    <property type="component" value="Unassembled WGS sequence"/>
</dbReference>
<proteinExistence type="predicted"/>
<dbReference type="AlphaFoldDB" id="A0A109BPB6"/>
<dbReference type="EMBL" id="LMTR01000012">
    <property type="protein sequence ID" value="KWT72331.1"/>
    <property type="molecule type" value="Genomic_DNA"/>
</dbReference>
<sequence>MAFDVQQSGGHEGSGSANFAPDVGGGSSGVSIDTDLRSQLGLAESKAAEGTARTGLQFSGDMYRGASRLNPSSMGFDERPWVVPRSRAGRD</sequence>
<comment type="caution">
    <text evidence="2">The sequence shown here is derived from an EMBL/GenBank/DDBJ whole genome shotgun (WGS) entry which is preliminary data.</text>
</comment>
<feature type="region of interest" description="Disordered" evidence="1">
    <location>
        <begin position="69"/>
        <end position="91"/>
    </location>
</feature>
<organism evidence="2 3">
    <name type="scientific">Hyphomicrobium sulfonivorans</name>
    <dbReference type="NCBI Taxonomy" id="121290"/>
    <lineage>
        <taxon>Bacteria</taxon>
        <taxon>Pseudomonadati</taxon>
        <taxon>Pseudomonadota</taxon>
        <taxon>Alphaproteobacteria</taxon>
        <taxon>Hyphomicrobiales</taxon>
        <taxon>Hyphomicrobiaceae</taxon>
        <taxon>Hyphomicrobium</taxon>
    </lineage>
</organism>
<dbReference type="PATRIC" id="fig|121290.4.peg.1500"/>
<protein>
    <submittedName>
        <fullName evidence="2">Uncharacterized protein</fullName>
    </submittedName>
</protein>
<evidence type="ECO:0000313" key="2">
    <source>
        <dbReference type="EMBL" id="KWT72331.1"/>
    </source>
</evidence>
<feature type="region of interest" description="Disordered" evidence="1">
    <location>
        <begin position="1"/>
        <end position="33"/>
    </location>
</feature>